<proteinExistence type="predicted"/>
<gene>
    <name evidence="1" type="ORF">HPB47_017023</name>
</gene>
<organism evidence="1 2">
    <name type="scientific">Ixodes persulcatus</name>
    <name type="common">Taiga tick</name>
    <dbReference type="NCBI Taxonomy" id="34615"/>
    <lineage>
        <taxon>Eukaryota</taxon>
        <taxon>Metazoa</taxon>
        <taxon>Ecdysozoa</taxon>
        <taxon>Arthropoda</taxon>
        <taxon>Chelicerata</taxon>
        <taxon>Arachnida</taxon>
        <taxon>Acari</taxon>
        <taxon>Parasitiformes</taxon>
        <taxon>Ixodida</taxon>
        <taxon>Ixodoidea</taxon>
        <taxon>Ixodidae</taxon>
        <taxon>Ixodinae</taxon>
        <taxon>Ixodes</taxon>
    </lineage>
</organism>
<dbReference type="EMBL" id="JABSTQ010005860">
    <property type="protein sequence ID" value="KAG0438408.1"/>
    <property type="molecule type" value="Genomic_DNA"/>
</dbReference>
<accession>A0AC60QRD0</accession>
<name>A0AC60QRD0_IXOPE</name>
<evidence type="ECO:0000313" key="1">
    <source>
        <dbReference type="EMBL" id="KAG0438408.1"/>
    </source>
</evidence>
<keyword evidence="2" id="KW-1185">Reference proteome</keyword>
<dbReference type="Proteomes" id="UP000805193">
    <property type="component" value="Unassembled WGS sequence"/>
</dbReference>
<comment type="caution">
    <text evidence="1">The sequence shown here is derived from an EMBL/GenBank/DDBJ whole genome shotgun (WGS) entry which is preliminary data.</text>
</comment>
<sequence>MKLARAQSHFALKLLKELSSEKPESNTFFSPTSISVALAMVYAGARGKSEAELSTAFGHTAAGLFSRESILESYKQILAKQQTHDNVSLMIANAVFVKKTLNVLESYQKELVDIFAAMFRSVDVGAGNSAMECEVNEWVKNKTRAKISGFEIPPNTIMALLNAIYFKGLWNTSFDPNNTSILPFHNKGSEVVMTETMTRLDKVTDVQHKAAIEVNEEGTVAAGATVVILERSFPRSFAVDRPYFFYIREKATGRVLFLGEVHELPAAKPTLAFPSKSPQCKSDSKPATRLDLRTTGVDGLREIVRDIVREELRKLLPTDNQPAALSIAEVVREEVQRAFQPEAPASVAAPEEPTLTYAAVARRPAPASRQYWTPP</sequence>
<protein>
    <submittedName>
        <fullName evidence="1">Uncharacterized protein</fullName>
    </submittedName>
</protein>
<reference evidence="1 2" key="1">
    <citation type="journal article" date="2020" name="Cell">
        <title>Large-Scale Comparative Analyses of Tick Genomes Elucidate Their Genetic Diversity and Vector Capacities.</title>
        <authorList>
            <consortium name="Tick Genome and Microbiome Consortium (TIGMIC)"/>
            <person name="Jia N."/>
            <person name="Wang J."/>
            <person name="Shi W."/>
            <person name="Du L."/>
            <person name="Sun Y."/>
            <person name="Zhan W."/>
            <person name="Jiang J.F."/>
            <person name="Wang Q."/>
            <person name="Zhang B."/>
            <person name="Ji P."/>
            <person name="Bell-Sakyi L."/>
            <person name="Cui X.M."/>
            <person name="Yuan T.T."/>
            <person name="Jiang B.G."/>
            <person name="Yang W.F."/>
            <person name="Lam T.T."/>
            <person name="Chang Q.C."/>
            <person name="Ding S.J."/>
            <person name="Wang X.J."/>
            <person name="Zhu J.G."/>
            <person name="Ruan X.D."/>
            <person name="Zhao L."/>
            <person name="Wei J.T."/>
            <person name="Ye R.Z."/>
            <person name="Que T.C."/>
            <person name="Du C.H."/>
            <person name="Zhou Y.H."/>
            <person name="Cheng J.X."/>
            <person name="Dai P.F."/>
            <person name="Guo W.B."/>
            <person name="Han X.H."/>
            <person name="Huang E.J."/>
            <person name="Li L.F."/>
            <person name="Wei W."/>
            <person name="Gao Y.C."/>
            <person name="Liu J.Z."/>
            <person name="Shao H.Z."/>
            <person name="Wang X."/>
            <person name="Wang C.C."/>
            <person name="Yang T.C."/>
            <person name="Huo Q.B."/>
            <person name="Li W."/>
            <person name="Chen H.Y."/>
            <person name="Chen S.E."/>
            <person name="Zhou L.G."/>
            <person name="Ni X.B."/>
            <person name="Tian J.H."/>
            <person name="Sheng Y."/>
            <person name="Liu T."/>
            <person name="Pan Y.S."/>
            <person name="Xia L.Y."/>
            <person name="Li J."/>
            <person name="Zhao F."/>
            <person name="Cao W.C."/>
        </authorList>
    </citation>
    <scope>NUCLEOTIDE SEQUENCE [LARGE SCALE GENOMIC DNA]</scope>
    <source>
        <strain evidence="1">Iper-2018</strain>
    </source>
</reference>
<evidence type="ECO:0000313" key="2">
    <source>
        <dbReference type="Proteomes" id="UP000805193"/>
    </source>
</evidence>